<protein>
    <recommendedName>
        <fullName evidence="4">TFIIB-type zinc ribbon-containing protein</fullName>
    </recommendedName>
</protein>
<comment type="caution">
    <text evidence="2">The sequence shown here is derived from an EMBL/GenBank/DDBJ whole genome shotgun (WGS) entry which is preliminary data.</text>
</comment>
<name>A0A2S6GK96_9PSEU</name>
<sequence>MSTVHDDPARHRDRGWRLSRFAGTILVVCPRCGGRASAVTRPGLPELRYYTEYQYRPRRLVCAGCGVVAEWEAEFRGGALYGATLGGTEDPFFGQPLWLQVRCAGRILWAYNAEHVTELAEYLAARHRERGALRPTMSLFARLPRWMKVAAHRDEVLAGLAKLQELADRSMPADRSAAAHAHDVHPRPRRESFYRGRPY</sequence>
<dbReference type="RefSeq" id="WP_374065079.1">
    <property type="nucleotide sequence ID" value="NZ_CP154825.1"/>
</dbReference>
<dbReference type="EMBL" id="PTIX01000013">
    <property type="protein sequence ID" value="PPK65635.1"/>
    <property type="molecule type" value="Genomic_DNA"/>
</dbReference>
<dbReference type="Proteomes" id="UP000239203">
    <property type="component" value="Unassembled WGS sequence"/>
</dbReference>
<proteinExistence type="predicted"/>
<evidence type="ECO:0000256" key="1">
    <source>
        <dbReference type="SAM" id="MobiDB-lite"/>
    </source>
</evidence>
<accession>A0A2S6GK96</accession>
<feature type="compositionally biased region" description="Basic and acidic residues" evidence="1">
    <location>
        <begin position="180"/>
        <end position="199"/>
    </location>
</feature>
<reference evidence="2 3" key="1">
    <citation type="submission" date="2018-02" db="EMBL/GenBank/DDBJ databases">
        <title>Genomic Encyclopedia of Archaeal and Bacterial Type Strains, Phase II (KMG-II): from individual species to whole genera.</title>
        <authorList>
            <person name="Goeker M."/>
        </authorList>
    </citation>
    <scope>NUCLEOTIDE SEQUENCE [LARGE SCALE GENOMIC DNA]</scope>
    <source>
        <strain evidence="2 3">YU 961-1</strain>
    </source>
</reference>
<evidence type="ECO:0000313" key="3">
    <source>
        <dbReference type="Proteomes" id="UP000239203"/>
    </source>
</evidence>
<organism evidence="2 3">
    <name type="scientific">Actinokineospora auranticolor</name>
    <dbReference type="NCBI Taxonomy" id="155976"/>
    <lineage>
        <taxon>Bacteria</taxon>
        <taxon>Bacillati</taxon>
        <taxon>Actinomycetota</taxon>
        <taxon>Actinomycetes</taxon>
        <taxon>Pseudonocardiales</taxon>
        <taxon>Pseudonocardiaceae</taxon>
        <taxon>Actinokineospora</taxon>
    </lineage>
</organism>
<evidence type="ECO:0008006" key="4">
    <source>
        <dbReference type="Google" id="ProtNLM"/>
    </source>
</evidence>
<feature type="region of interest" description="Disordered" evidence="1">
    <location>
        <begin position="172"/>
        <end position="199"/>
    </location>
</feature>
<keyword evidence="3" id="KW-1185">Reference proteome</keyword>
<evidence type="ECO:0000313" key="2">
    <source>
        <dbReference type="EMBL" id="PPK65635.1"/>
    </source>
</evidence>
<gene>
    <name evidence="2" type="ORF">CLV40_113119</name>
</gene>
<dbReference type="AlphaFoldDB" id="A0A2S6GK96"/>